<dbReference type="InterPro" id="IPR044822">
    <property type="entry name" value="Myb_DNA-bind_4"/>
</dbReference>
<evidence type="ECO:0000259" key="1">
    <source>
        <dbReference type="Pfam" id="PF13837"/>
    </source>
</evidence>
<name>A0ABD1IMT4_9TELE</name>
<dbReference type="Proteomes" id="UP001591681">
    <property type="component" value="Unassembled WGS sequence"/>
</dbReference>
<evidence type="ECO:0000313" key="2">
    <source>
        <dbReference type="EMBL" id="KAL2076319.1"/>
    </source>
</evidence>
<dbReference type="EMBL" id="JBHFQA010000524">
    <property type="protein sequence ID" value="KAL2076319.1"/>
    <property type="molecule type" value="Genomic_DNA"/>
</dbReference>
<accession>A0ABD1IMT4</accession>
<protein>
    <recommendedName>
        <fullName evidence="1">Myb/SANT-like DNA-binding domain-containing protein</fullName>
    </recommendedName>
</protein>
<reference evidence="2 3" key="1">
    <citation type="submission" date="2024-09" db="EMBL/GenBank/DDBJ databases">
        <title>A chromosome-level genome assembly of Gray's grenadier anchovy, Coilia grayii.</title>
        <authorList>
            <person name="Fu Z."/>
        </authorList>
    </citation>
    <scope>NUCLEOTIDE SEQUENCE [LARGE SCALE GENOMIC DNA]</scope>
    <source>
        <strain evidence="2">G4</strain>
        <tissue evidence="2">Muscle</tissue>
    </source>
</reference>
<organism evidence="2 3">
    <name type="scientific">Coilia grayii</name>
    <name type="common">Gray's grenadier anchovy</name>
    <dbReference type="NCBI Taxonomy" id="363190"/>
    <lineage>
        <taxon>Eukaryota</taxon>
        <taxon>Metazoa</taxon>
        <taxon>Chordata</taxon>
        <taxon>Craniata</taxon>
        <taxon>Vertebrata</taxon>
        <taxon>Euteleostomi</taxon>
        <taxon>Actinopterygii</taxon>
        <taxon>Neopterygii</taxon>
        <taxon>Teleostei</taxon>
        <taxon>Clupei</taxon>
        <taxon>Clupeiformes</taxon>
        <taxon>Clupeoidei</taxon>
        <taxon>Engraulidae</taxon>
        <taxon>Coilinae</taxon>
        <taxon>Coilia</taxon>
    </lineage>
</organism>
<gene>
    <name evidence="2" type="ORF">ACEWY4_028071</name>
</gene>
<keyword evidence="3" id="KW-1185">Reference proteome</keyword>
<evidence type="ECO:0000313" key="3">
    <source>
        <dbReference type="Proteomes" id="UP001591681"/>
    </source>
</evidence>
<dbReference type="Pfam" id="PF13837">
    <property type="entry name" value="Myb_DNA-bind_4"/>
    <property type="match status" value="1"/>
</dbReference>
<dbReference type="AlphaFoldDB" id="A0ABD1IMT4"/>
<comment type="caution">
    <text evidence="2">The sequence shown here is derived from an EMBL/GenBank/DDBJ whole genome shotgun (WGS) entry which is preliminary data.</text>
</comment>
<feature type="domain" description="Myb/SANT-like DNA-binding" evidence="1">
    <location>
        <begin position="19"/>
        <end position="121"/>
    </location>
</feature>
<proteinExistence type="predicted"/>
<sequence length="207" mass="23854">MAGDEEMRTSAAVPRNEVFTKDQTLFLIDLMRQRLEEDGGEAPKSLKELNARIKMGKGSKKVMWKEMAEKLGGHFHEHFDPEKVARKWGTLEEAYKKVKDNNRGTGRSAMRFQYFNEMEELLGGHHDIDYPVVGHPGGLDVRRPDLLEKRSPPPITSRCRRSEDGEFLAFMQEAEASNERRHQEMLDQMKTSQQSFEAIVKSFLAKQ</sequence>